<evidence type="ECO:0000256" key="1">
    <source>
        <dbReference type="SAM" id="MobiDB-lite"/>
    </source>
</evidence>
<evidence type="ECO:0000313" key="3">
    <source>
        <dbReference type="Proteomes" id="UP001418222"/>
    </source>
</evidence>
<sequence>MTHPPRGSILRHLPPLIPPPRQHPRLPPLPSHHLRPLYLQCLLPRRPLHILNSLCEIHPHHMGGGPRRQRIRAVAPDYITGTSLVTVTLT</sequence>
<reference evidence="2 3" key="1">
    <citation type="journal article" date="2022" name="Nat. Plants">
        <title>Genomes of leafy and leafless Platanthera orchids illuminate the evolution of mycoheterotrophy.</title>
        <authorList>
            <person name="Li M.H."/>
            <person name="Liu K.W."/>
            <person name="Li Z."/>
            <person name="Lu H.C."/>
            <person name="Ye Q.L."/>
            <person name="Zhang D."/>
            <person name="Wang J.Y."/>
            <person name="Li Y.F."/>
            <person name="Zhong Z.M."/>
            <person name="Liu X."/>
            <person name="Yu X."/>
            <person name="Liu D.K."/>
            <person name="Tu X.D."/>
            <person name="Liu B."/>
            <person name="Hao Y."/>
            <person name="Liao X.Y."/>
            <person name="Jiang Y.T."/>
            <person name="Sun W.H."/>
            <person name="Chen J."/>
            <person name="Chen Y.Q."/>
            <person name="Ai Y."/>
            <person name="Zhai J.W."/>
            <person name="Wu S.S."/>
            <person name="Zhou Z."/>
            <person name="Hsiao Y.Y."/>
            <person name="Wu W.L."/>
            <person name="Chen Y.Y."/>
            <person name="Lin Y.F."/>
            <person name="Hsu J.L."/>
            <person name="Li C.Y."/>
            <person name="Wang Z.W."/>
            <person name="Zhao X."/>
            <person name="Zhong W.Y."/>
            <person name="Ma X.K."/>
            <person name="Ma L."/>
            <person name="Huang J."/>
            <person name="Chen G.Z."/>
            <person name="Huang M.Z."/>
            <person name="Huang L."/>
            <person name="Peng D.H."/>
            <person name="Luo Y.B."/>
            <person name="Zou S.Q."/>
            <person name="Chen S.P."/>
            <person name="Lan S."/>
            <person name="Tsai W.C."/>
            <person name="Van de Peer Y."/>
            <person name="Liu Z.J."/>
        </authorList>
    </citation>
    <scope>NUCLEOTIDE SEQUENCE [LARGE SCALE GENOMIC DNA]</scope>
    <source>
        <strain evidence="2">Lor287</strain>
    </source>
</reference>
<gene>
    <name evidence="2" type="ORF">KSP39_PZI017498</name>
</gene>
<proteinExistence type="predicted"/>
<protein>
    <submittedName>
        <fullName evidence="2">Uncharacterized protein</fullName>
    </submittedName>
</protein>
<comment type="caution">
    <text evidence="2">The sequence shown here is derived from an EMBL/GenBank/DDBJ whole genome shotgun (WGS) entry which is preliminary data.</text>
</comment>
<keyword evidence="3" id="KW-1185">Reference proteome</keyword>
<name>A0AAP0B566_9ASPA</name>
<organism evidence="2 3">
    <name type="scientific">Platanthera zijinensis</name>
    <dbReference type="NCBI Taxonomy" id="2320716"/>
    <lineage>
        <taxon>Eukaryota</taxon>
        <taxon>Viridiplantae</taxon>
        <taxon>Streptophyta</taxon>
        <taxon>Embryophyta</taxon>
        <taxon>Tracheophyta</taxon>
        <taxon>Spermatophyta</taxon>
        <taxon>Magnoliopsida</taxon>
        <taxon>Liliopsida</taxon>
        <taxon>Asparagales</taxon>
        <taxon>Orchidaceae</taxon>
        <taxon>Orchidoideae</taxon>
        <taxon>Orchideae</taxon>
        <taxon>Orchidinae</taxon>
        <taxon>Platanthera</taxon>
    </lineage>
</organism>
<dbReference type="Proteomes" id="UP001418222">
    <property type="component" value="Unassembled WGS sequence"/>
</dbReference>
<dbReference type="EMBL" id="JBBWWQ010000015">
    <property type="protein sequence ID" value="KAK8928613.1"/>
    <property type="molecule type" value="Genomic_DNA"/>
</dbReference>
<evidence type="ECO:0000313" key="2">
    <source>
        <dbReference type="EMBL" id="KAK8928613.1"/>
    </source>
</evidence>
<feature type="compositionally biased region" description="Pro residues" evidence="1">
    <location>
        <begin position="15"/>
        <end position="28"/>
    </location>
</feature>
<dbReference type="AlphaFoldDB" id="A0AAP0B566"/>
<accession>A0AAP0B566</accession>
<feature type="region of interest" description="Disordered" evidence="1">
    <location>
        <begin position="1"/>
        <end position="28"/>
    </location>
</feature>